<dbReference type="Gene3D" id="3.40.50.1820">
    <property type="entry name" value="alpha/beta hydrolase"/>
    <property type="match status" value="1"/>
</dbReference>
<evidence type="ECO:0008006" key="8">
    <source>
        <dbReference type="Google" id="ProtNLM"/>
    </source>
</evidence>
<proteinExistence type="inferred from homology"/>
<evidence type="ECO:0000256" key="5">
    <source>
        <dbReference type="ARBA" id="ARBA00023180"/>
    </source>
</evidence>
<gene>
    <name evidence="6" type="ORF">BSTOLATCC_MIC59703</name>
</gene>
<organism evidence="6 7">
    <name type="scientific">Blepharisma stoltei</name>
    <dbReference type="NCBI Taxonomy" id="1481888"/>
    <lineage>
        <taxon>Eukaryota</taxon>
        <taxon>Sar</taxon>
        <taxon>Alveolata</taxon>
        <taxon>Ciliophora</taxon>
        <taxon>Postciliodesmatophora</taxon>
        <taxon>Heterotrichea</taxon>
        <taxon>Heterotrichida</taxon>
        <taxon>Blepharismidae</taxon>
        <taxon>Blepharisma</taxon>
    </lineage>
</organism>
<comment type="similarity">
    <text evidence="1">Belongs to the peptidase S28 family.</text>
</comment>
<keyword evidence="3" id="KW-0732">Signal</keyword>
<dbReference type="GO" id="GO:0008239">
    <property type="term" value="F:dipeptidyl-peptidase activity"/>
    <property type="evidence" value="ECO:0007669"/>
    <property type="project" value="TreeGrafter"/>
</dbReference>
<keyword evidence="4" id="KW-0378">Hydrolase</keyword>
<comment type="caution">
    <text evidence="6">The sequence shown here is derived from an EMBL/GenBank/DDBJ whole genome shotgun (WGS) entry which is preliminary data.</text>
</comment>
<dbReference type="PANTHER" id="PTHR11010">
    <property type="entry name" value="PROTEASE S28 PRO-X CARBOXYPEPTIDASE-RELATED"/>
    <property type="match status" value="1"/>
</dbReference>
<evidence type="ECO:0000256" key="4">
    <source>
        <dbReference type="ARBA" id="ARBA00022801"/>
    </source>
</evidence>
<dbReference type="SUPFAM" id="SSF53474">
    <property type="entry name" value="alpha/beta-Hydrolases"/>
    <property type="match status" value="1"/>
</dbReference>
<keyword evidence="7" id="KW-1185">Reference proteome</keyword>
<dbReference type="InterPro" id="IPR029058">
    <property type="entry name" value="AB_hydrolase_fold"/>
</dbReference>
<dbReference type="InterPro" id="IPR008758">
    <property type="entry name" value="Peptidase_S28"/>
</dbReference>
<accession>A0AAU9K7J6</accession>
<evidence type="ECO:0000313" key="6">
    <source>
        <dbReference type="EMBL" id="CAG9333894.1"/>
    </source>
</evidence>
<dbReference type="InterPro" id="IPR042269">
    <property type="entry name" value="Ser_carbopepase_S28_SKS"/>
</dbReference>
<dbReference type="Proteomes" id="UP001162131">
    <property type="component" value="Unassembled WGS sequence"/>
</dbReference>
<keyword evidence="2" id="KW-0645">Protease</keyword>
<evidence type="ECO:0000313" key="7">
    <source>
        <dbReference type="Proteomes" id="UP001162131"/>
    </source>
</evidence>
<dbReference type="Pfam" id="PF05577">
    <property type="entry name" value="Peptidase_S28"/>
    <property type="match status" value="1"/>
</dbReference>
<protein>
    <recommendedName>
        <fullName evidence="8">Serine carboxypeptidase S28 family protein</fullName>
    </recommendedName>
</protein>
<evidence type="ECO:0000256" key="2">
    <source>
        <dbReference type="ARBA" id="ARBA00022670"/>
    </source>
</evidence>
<evidence type="ECO:0000256" key="1">
    <source>
        <dbReference type="ARBA" id="ARBA00011079"/>
    </source>
</evidence>
<evidence type="ECO:0000256" key="3">
    <source>
        <dbReference type="ARBA" id="ARBA00022729"/>
    </source>
</evidence>
<name>A0AAU9K7J6_9CILI</name>
<dbReference type="GO" id="GO:0070008">
    <property type="term" value="F:serine-type exopeptidase activity"/>
    <property type="evidence" value="ECO:0007669"/>
    <property type="project" value="InterPro"/>
</dbReference>
<dbReference type="Gene3D" id="1.20.120.980">
    <property type="entry name" value="Serine carboxypeptidase S28, SKS domain"/>
    <property type="match status" value="1"/>
</dbReference>
<dbReference type="GO" id="GO:0006508">
    <property type="term" value="P:proteolysis"/>
    <property type="evidence" value="ECO:0007669"/>
    <property type="project" value="UniProtKB-KW"/>
</dbReference>
<dbReference type="PANTHER" id="PTHR11010:SF11">
    <property type="entry name" value="THYMUS-SPECIFIC SERINE PROTEASE"/>
    <property type="match status" value="1"/>
</dbReference>
<keyword evidence="5" id="KW-0325">Glycoprotein</keyword>
<sequence>MVPLFCVILGLVGAQNFTQKVFYYNQTIDHFHIPVQEAGVFSQRYYVIDDYWNVASGPIFLYLCGESECKGVTSTTKSLFPLQVAKENAARYISLEHRYYGVSIPINNTGLFQQIFQYHDVDQALADIAQFIRYMNFQMQEIRKTTIPPKWVVIGGSYAGALSAWFRTRYPNLATAAWASSAVVRPILDFSDFDKQVYISTAKSGQNCVDSIKSVNNLIQSQYIAGNMTVITDLFNATSVFSNDPDQITVLWYIADTMAEMVQYGKRVELCQALNSASSPWDKLKQVSIVGNTYGLANPNAYAVSALKNLNIAQNVMDRQWWWQQCQQFGWLQTPSEYQMRPSYLNMTFWNWYCQQIYSYPGGITLPNTNITAAGLSYKANNIVYTNGSEDPWQWASNNAVSTEARPILKIECDFCGHCIDFKTPNSTDPASLTRARTYIKAYIAQWLRS</sequence>
<dbReference type="EMBL" id="CAJZBQ010000057">
    <property type="protein sequence ID" value="CAG9333894.1"/>
    <property type="molecule type" value="Genomic_DNA"/>
</dbReference>
<reference evidence="6" key="1">
    <citation type="submission" date="2021-09" db="EMBL/GenBank/DDBJ databases">
        <authorList>
            <consortium name="AG Swart"/>
            <person name="Singh M."/>
            <person name="Singh A."/>
            <person name="Seah K."/>
            <person name="Emmerich C."/>
        </authorList>
    </citation>
    <scope>NUCLEOTIDE SEQUENCE</scope>
    <source>
        <strain evidence="6">ATCC30299</strain>
    </source>
</reference>
<dbReference type="AlphaFoldDB" id="A0AAU9K7J6"/>